<evidence type="ECO:0000256" key="1">
    <source>
        <dbReference type="SAM" id="MobiDB-lite"/>
    </source>
</evidence>
<sequence>MAREAGSGRIRNGDEAAGARVAESGGAENGHAPIDRRAIPDHAKESLWHAPDGHAIRRIDYPGVSPKGSILFLPGRGDAYEKYLEAMEEWHRAGWRVTGADWRGQAGSGRLGKDEVTGHVSDFSDWIDDLRRLWSDWQAETPGPHILAAHSMGGHLALRAVVEGAVQPDGLILSAPMLGFTAQKLPIALMHGAARLMARMGDPARPAWKWSEKPGEIPARRRALLTHDDERYEDELWWRDMRPELVMGPGSWGWVERAYASMRAMFAKGRLEAVQVPVLIVATSNDKLVGFEAIEEAAARLNDAELVTFGREARHEILREADPMRARAMTAINAFLDRIASEHAQRRTTRQS</sequence>
<comment type="caution">
    <text evidence="3">The sequence shown here is derived from an EMBL/GenBank/DDBJ whole genome shotgun (WGS) entry which is preliminary data.</text>
</comment>
<keyword evidence="4" id="KW-1185">Reference proteome</keyword>
<dbReference type="Gene3D" id="3.40.50.1820">
    <property type="entry name" value="alpha/beta hydrolase"/>
    <property type="match status" value="1"/>
</dbReference>
<evidence type="ECO:0000313" key="4">
    <source>
        <dbReference type="Proteomes" id="UP000253727"/>
    </source>
</evidence>
<dbReference type="InterPro" id="IPR022742">
    <property type="entry name" value="Hydrolase_4"/>
</dbReference>
<proteinExistence type="predicted"/>
<dbReference type="AlphaFoldDB" id="A0A369Q8P6"/>
<dbReference type="SUPFAM" id="SSF53474">
    <property type="entry name" value="alpha/beta-Hydrolases"/>
    <property type="match status" value="1"/>
</dbReference>
<reference evidence="3 4" key="1">
    <citation type="submission" date="2018-04" db="EMBL/GenBank/DDBJ databases">
        <title>Altererythrobacter sp. HME9302 genome sequencing and assembly.</title>
        <authorList>
            <person name="Kang H."/>
            <person name="Kim H."/>
            <person name="Joh K."/>
        </authorList>
    </citation>
    <scope>NUCLEOTIDE SEQUENCE [LARGE SCALE GENOMIC DNA]</scope>
    <source>
        <strain evidence="3 4">HME9302</strain>
    </source>
</reference>
<name>A0A369Q8P6_9SPHN</name>
<accession>A0A369Q8P6</accession>
<dbReference type="EMBL" id="QBKA01000002">
    <property type="protein sequence ID" value="RDC59299.1"/>
    <property type="molecule type" value="Genomic_DNA"/>
</dbReference>
<keyword evidence="3" id="KW-0378">Hydrolase</keyword>
<dbReference type="InterPro" id="IPR051044">
    <property type="entry name" value="MAG_DAG_Lipase"/>
</dbReference>
<dbReference type="InterPro" id="IPR029058">
    <property type="entry name" value="AB_hydrolase_fold"/>
</dbReference>
<gene>
    <name evidence="3" type="primary">pldB</name>
    <name evidence="3" type="ORF">HME9302_00486</name>
</gene>
<organism evidence="3 4">
    <name type="scientific">Alteripontixanthobacter maritimus</name>
    <dbReference type="NCBI Taxonomy" id="2161824"/>
    <lineage>
        <taxon>Bacteria</taxon>
        <taxon>Pseudomonadati</taxon>
        <taxon>Pseudomonadota</taxon>
        <taxon>Alphaproteobacteria</taxon>
        <taxon>Sphingomonadales</taxon>
        <taxon>Erythrobacteraceae</taxon>
        <taxon>Alteripontixanthobacter</taxon>
    </lineage>
</organism>
<protein>
    <submittedName>
        <fullName evidence="3">Lysophospholipase</fullName>
        <ecNumber evidence="3">3.1.1.5</ecNumber>
    </submittedName>
</protein>
<dbReference type="GO" id="GO:0004622">
    <property type="term" value="F:phosphatidylcholine lysophospholipase activity"/>
    <property type="evidence" value="ECO:0007669"/>
    <property type="project" value="UniProtKB-EC"/>
</dbReference>
<dbReference type="Pfam" id="PF12146">
    <property type="entry name" value="Hydrolase_4"/>
    <property type="match status" value="1"/>
</dbReference>
<dbReference type="EC" id="3.1.1.5" evidence="3"/>
<dbReference type="OrthoDB" id="9788260at2"/>
<feature type="domain" description="Serine aminopeptidase S33" evidence="2">
    <location>
        <begin position="65"/>
        <end position="322"/>
    </location>
</feature>
<evidence type="ECO:0000313" key="3">
    <source>
        <dbReference type="EMBL" id="RDC59299.1"/>
    </source>
</evidence>
<dbReference type="Proteomes" id="UP000253727">
    <property type="component" value="Unassembled WGS sequence"/>
</dbReference>
<feature type="region of interest" description="Disordered" evidence="1">
    <location>
        <begin position="1"/>
        <end position="34"/>
    </location>
</feature>
<dbReference type="RefSeq" id="WP_115365680.1">
    <property type="nucleotide sequence ID" value="NZ_QBKA01000002.1"/>
</dbReference>
<dbReference type="PANTHER" id="PTHR11614">
    <property type="entry name" value="PHOSPHOLIPASE-RELATED"/>
    <property type="match status" value="1"/>
</dbReference>
<evidence type="ECO:0000259" key="2">
    <source>
        <dbReference type="Pfam" id="PF12146"/>
    </source>
</evidence>